<organism evidence="3 4">
    <name type="scientific">Penicillium capsulatum</name>
    <dbReference type="NCBI Taxonomy" id="69766"/>
    <lineage>
        <taxon>Eukaryota</taxon>
        <taxon>Fungi</taxon>
        <taxon>Dikarya</taxon>
        <taxon>Ascomycota</taxon>
        <taxon>Pezizomycotina</taxon>
        <taxon>Eurotiomycetes</taxon>
        <taxon>Eurotiomycetidae</taxon>
        <taxon>Eurotiales</taxon>
        <taxon>Aspergillaceae</taxon>
        <taxon>Penicillium</taxon>
    </lineage>
</organism>
<keyword evidence="2" id="KW-0732">Signal</keyword>
<feature type="region of interest" description="Disordered" evidence="1">
    <location>
        <begin position="242"/>
        <end position="269"/>
    </location>
</feature>
<proteinExistence type="predicted"/>
<accession>A0A9W9LRK6</accession>
<reference evidence="3" key="1">
    <citation type="submission" date="2022-11" db="EMBL/GenBank/DDBJ databases">
        <authorList>
            <person name="Petersen C."/>
        </authorList>
    </citation>
    <scope>NUCLEOTIDE SEQUENCE</scope>
    <source>
        <strain evidence="3">IBT 21917</strain>
    </source>
</reference>
<keyword evidence="4" id="KW-1185">Reference proteome</keyword>
<dbReference type="AlphaFoldDB" id="A0A9W9LRK6"/>
<comment type="caution">
    <text evidence="3">The sequence shown here is derived from an EMBL/GenBank/DDBJ whole genome shotgun (WGS) entry which is preliminary data.</text>
</comment>
<evidence type="ECO:0000313" key="4">
    <source>
        <dbReference type="Proteomes" id="UP001146351"/>
    </source>
</evidence>
<evidence type="ECO:0000256" key="1">
    <source>
        <dbReference type="SAM" id="MobiDB-lite"/>
    </source>
</evidence>
<protein>
    <submittedName>
        <fullName evidence="3">Uncharacterized protein</fullName>
    </submittedName>
</protein>
<name>A0A9W9LRK6_9EURO</name>
<evidence type="ECO:0000256" key="2">
    <source>
        <dbReference type="SAM" id="SignalP"/>
    </source>
</evidence>
<gene>
    <name evidence="3" type="ORF">N7492_005900</name>
</gene>
<feature type="signal peptide" evidence="2">
    <location>
        <begin position="1"/>
        <end position="31"/>
    </location>
</feature>
<sequence length="269" mass="30792">MALLRPYQKKLSLFPLFLLLASLLFNSFGLAIPVRTSTDLDDPDPIFSYLEYTPWNESFDAHGANAHSSIRTRDVNILVPGVDEIKEKIKEFGIVQSKPNLFYTRQPVEAINKGKVEEWGKAKYDEEPKAGKKDWKFAMWGRLADTNWVAHTSIDLAEEMEEAEFTDEQSKPFRDMFLQNIGQAYGEMAHGDVIILVKDEVTPDNRSWDVNRVLGGWEFPALTRNSDVKRIYRVDPDECGEPRLIWSHGDAESDQKPKGRREGTRPTKS</sequence>
<reference evidence="3" key="2">
    <citation type="journal article" date="2023" name="IMA Fungus">
        <title>Comparative genomic study of the Penicillium genus elucidates a diverse pangenome and 15 lateral gene transfer events.</title>
        <authorList>
            <person name="Petersen C."/>
            <person name="Sorensen T."/>
            <person name="Nielsen M.R."/>
            <person name="Sondergaard T.E."/>
            <person name="Sorensen J.L."/>
            <person name="Fitzpatrick D.A."/>
            <person name="Frisvad J.C."/>
            <person name="Nielsen K.L."/>
        </authorList>
    </citation>
    <scope>NUCLEOTIDE SEQUENCE</scope>
    <source>
        <strain evidence="3">IBT 21917</strain>
    </source>
</reference>
<dbReference type="OrthoDB" id="73875at2759"/>
<evidence type="ECO:0000313" key="3">
    <source>
        <dbReference type="EMBL" id="KAJ5173307.1"/>
    </source>
</evidence>
<dbReference type="Proteomes" id="UP001146351">
    <property type="component" value="Unassembled WGS sequence"/>
</dbReference>
<feature type="compositionally biased region" description="Basic and acidic residues" evidence="1">
    <location>
        <begin position="249"/>
        <end position="269"/>
    </location>
</feature>
<dbReference type="EMBL" id="JAPQKO010000003">
    <property type="protein sequence ID" value="KAJ5173307.1"/>
    <property type="molecule type" value="Genomic_DNA"/>
</dbReference>
<feature type="chain" id="PRO_5040912389" evidence="2">
    <location>
        <begin position="32"/>
        <end position="269"/>
    </location>
</feature>